<organism evidence="2 3">
    <name type="scientific">Patella caerulea</name>
    <name type="common">Rayed Mediterranean limpet</name>
    <dbReference type="NCBI Taxonomy" id="87958"/>
    <lineage>
        <taxon>Eukaryota</taxon>
        <taxon>Metazoa</taxon>
        <taxon>Spiralia</taxon>
        <taxon>Lophotrochozoa</taxon>
        <taxon>Mollusca</taxon>
        <taxon>Gastropoda</taxon>
        <taxon>Patellogastropoda</taxon>
        <taxon>Patelloidea</taxon>
        <taxon>Patellidae</taxon>
        <taxon>Patella</taxon>
    </lineage>
</organism>
<feature type="compositionally biased region" description="Basic and acidic residues" evidence="1">
    <location>
        <begin position="1"/>
        <end position="14"/>
    </location>
</feature>
<dbReference type="AlphaFoldDB" id="A0AAN8PYQ7"/>
<proteinExistence type="predicted"/>
<reference evidence="2 3" key="1">
    <citation type="submission" date="2024-01" db="EMBL/GenBank/DDBJ databases">
        <title>The genome of the rayed Mediterranean limpet Patella caerulea (Linnaeus, 1758).</title>
        <authorList>
            <person name="Anh-Thu Weber A."/>
            <person name="Halstead-Nussloch G."/>
        </authorList>
    </citation>
    <scope>NUCLEOTIDE SEQUENCE [LARGE SCALE GENOMIC DNA]</scope>
    <source>
        <strain evidence="2">AATW-2023a</strain>
        <tissue evidence="2">Whole specimen</tissue>
    </source>
</reference>
<accession>A0AAN8PYQ7</accession>
<dbReference type="Gene3D" id="3.80.10.10">
    <property type="entry name" value="Ribonuclease Inhibitor"/>
    <property type="match status" value="3"/>
</dbReference>
<keyword evidence="3" id="KW-1185">Reference proteome</keyword>
<comment type="caution">
    <text evidence="2">The sequence shown here is derived from an EMBL/GenBank/DDBJ whole genome shotgun (WGS) entry which is preliminary data.</text>
</comment>
<feature type="region of interest" description="Disordered" evidence="1">
    <location>
        <begin position="1"/>
        <end position="44"/>
    </location>
</feature>
<dbReference type="EMBL" id="JAZGQO010000003">
    <property type="protein sequence ID" value="KAK6188815.1"/>
    <property type="molecule type" value="Genomic_DNA"/>
</dbReference>
<protein>
    <recommendedName>
        <fullName evidence="4">Tubulin-specific chaperone cofactor E-like protein</fullName>
    </recommendedName>
</protein>
<evidence type="ECO:0008006" key="4">
    <source>
        <dbReference type="Google" id="ProtNLM"/>
    </source>
</evidence>
<gene>
    <name evidence="2" type="ORF">SNE40_004914</name>
</gene>
<dbReference type="SUPFAM" id="SSF52058">
    <property type="entry name" value="L domain-like"/>
    <property type="match status" value="1"/>
</dbReference>
<sequence>MAAREKDDVTEIKSRGIATDIDATQSLKEKEQTTSRSSDEDEEELNAISFTSALREKYCFDNYTPSGSCIIQFLHSINSKACKDGSEAELSHLINVDLSSIGLVCAGLPHGGLESLCPNIVDLDISWNNLDTWNKILPILYQLPYLQYVNLTGNQIHSHQKYLDELEKPLESIQNLVLNHTNIALEEVLKLTTILPSLEELHICNNGYSELCHIEDDTLKNIECLRANNNQLQSWSEVWKLRHLKNLKSLILSGNPLQDVFYDHQCCDNETSRDDNDSMALRDNGNNTLQDRDVSNNQGCDQNDISTDQHDRSSTLQESENKTTIPNTDSLTCDETVRVSPGQPQPIAVSELKTCDTIHRSEIQSEIFEASQNVVNDLFNTVSENSLNDSEDMEQNYFESVERGQSSQSQKSESTSDDSDFNSSENTSSSLSDIKSVKMKRGCDDDSERNRQRYDSLQSEDGRDVTARLNQPPTIEGPEMEEGMSKSCKPFRKLHTLCLTETKVDHWKHLQALTEFPVLKSVRIKDTGLYCDVNKDDRRLLLLASLPNVQIFNGSEVTSTERETSEIFYIRHYLDHDESEKPCRVEQLENKHGKLSKVVDVFIGGKYRAHPIATFYHNNRKLFTHKLNVKNTVDKLFRFLQKKLDMNSCAFKLYHFPCGPGHDFKTDLGEFPEMEELFISSLPLSRFNIYDGDEIHIESRES</sequence>
<evidence type="ECO:0000256" key="1">
    <source>
        <dbReference type="SAM" id="MobiDB-lite"/>
    </source>
</evidence>
<name>A0AAN8PYQ7_PATCE</name>
<feature type="compositionally biased region" description="Polar residues" evidence="1">
    <location>
        <begin position="284"/>
        <end position="306"/>
    </location>
</feature>
<feature type="region of interest" description="Disordered" evidence="1">
    <location>
        <begin position="271"/>
        <end position="345"/>
    </location>
</feature>
<feature type="region of interest" description="Disordered" evidence="1">
    <location>
        <begin position="398"/>
        <end position="485"/>
    </location>
</feature>
<feature type="compositionally biased region" description="Basic and acidic residues" evidence="1">
    <location>
        <begin position="441"/>
        <end position="466"/>
    </location>
</feature>
<dbReference type="Proteomes" id="UP001347796">
    <property type="component" value="Unassembled WGS sequence"/>
</dbReference>
<feature type="compositionally biased region" description="Polar residues" evidence="1">
    <location>
        <begin position="314"/>
        <end position="333"/>
    </location>
</feature>
<feature type="compositionally biased region" description="Low complexity" evidence="1">
    <location>
        <begin position="421"/>
        <end position="433"/>
    </location>
</feature>
<evidence type="ECO:0000313" key="3">
    <source>
        <dbReference type="Proteomes" id="UP001347796"/>
    </source>
</evidence>
<evidence type="ECO:0000313" key="2">
    <source>
        <dbReference type="EMBL" id="KAK6188815.1"/>
    </source>
</evidence>
<dbReference type="InterPro" id="IPR032675">
    <property type="entry name" value="LRR_dom_sf"/>
</dbReference>